<dbReference type="AlphaFoldDB" id="A0A1F6CFG7"/>
<accession>A0A1F6CFG7</accession>
<name>A0A1F6CFG7_9BACT</name>
<proteinExistence type="predicted"/>
<evidence type="ECO:0000313" key="1">
    <source>
        <dbReference type="EMBL" id="OGG47602.1"/>
    </source>
</evidence>
<reference evidence="1 2" key="1">
    <citation type="journal article" date="2016" name="Nat. Commun.">
        <title>Thousands of microbial genomes shed light on interconnected biogeochemical processes in an aquifer system.</title>
        <authorList>
            <person name="Anantharaman K."/>
            <person name="Brown C.T."/>
            <person name="Hug L.A."/>
            <person name="Sharon I."/>
            <person name="Castelle C.J."/>
            <person name="Probst A.J."/>
            <person name="Thomas B.C."/>
            <person name="Singh A."/>
            <person name="Wilkins M.J."/>
            <person name="Karaoz U."/>
            <person name="Brodie E.L."/>
            <person name="Williams K.H."/>
            <person name="Hubbard S.S."/>
            <person name="Banfield J.F."/>
        </authorList>
    </citation>
    <scope>NUCLEOTIDE SEQUENCE [LARGE SCALE GENOMIC DNA]</scope>
</reference>
<comment type="caution">
    <text evidence="1">The sequence shown here is derived from an EMBL/GenBank/DDBJ whole genome shotgun (WGS) entry which is preliminary data.</text>
</comment>
<dbReference type="Proteomes" id="UP000178344">
    <property type="component" value="Unassembled WGS sequence"/>
</dbReference>
<protein>
    <submittedName>
        <fullName evidence="1">Uncharacterized protein</fullName>
    </submittedName>
</protein>
<evidence type="ECO:0000313" key="2">
    <source>
        <dbReference type="Proteomes" id="UP000178344"/>
    </source>
</evidence>
<sequence>MKEENLRVDQPNTFLERIDKIREKYGAKEFLHGDNEECQKGREAYFEYWFVIGFKRLQRKDWWILQPKERFPDLLLMSFKEGPLSMEVLQYEHVMIPGHFKEVSEMIKNVTDKIEGKQYDTGGPCGLLVFSNNANSKAFEERLYQTLNNIRPFTEVWTTRLEYSDSVTIKKIIVSKVRPLPVIRFEFDFNDKLLYSYQKPPSCMEMVEESGIKVLRIKKEAMTELKKEAIRKRLQDR</sequence>
<organism evidence="1 2">
    <name type="scientific">Candidatus Kaiserbacteria bacterium RIFCSPHIGHO2_01_FULL_49_13</name>
    <dbReference type="NCBI Taxonomy" id="1798477"/>
    <lineage>
        <taxon>Bacteria</taxon>
        <taxon>Candidatus Kaiseribacteriota</taxon>
    </lineage>
</organism>
<dbReference type="EMBL" id="MFKQ01000005">
    <property type="protein sequence ID" value="OGG47602.1"/>
    <property type="molecule type" value="Genomic_DNA"/>
</dbReference>
<gene>
    <name evidence="1" type="ORF">A2671_00310</name>
</gene>